<dbReference type="PANTHER" id="PTHR33164">
    <property type="entry name" value="TRANSCRIPTIONAL REGULATOR, MARR FAMILY"/>
    <property type="match status" value="1"/>
</dbReference>
<dbReference type="Proteomes" id="UP000233781">
    <property type="component" value="Unassembled WGS sequence"/>
</dbReference>
<accession>A0A2N3YK94</accession>
<comment type="caution">
    <text evidence="5">The sequence shown here is derived from an EMBL/GenBank/DDBJ whole genome shotgun (WGS) entry which is preliminary data.</text>
</comment>
<evidence type="ECO:0000256" key="2">
    <source>
        <dbReference type="ARBA" id="ARBA00023125"/>
    </source>
</evidence>
<evidence type="ECO:0000256" key="1">
    <source>
        <dbReference type="ARBA" id="ARBA00023015"/>
    </source>
</evidence>
<dbReference type="GO" id="GO:0003677">
    <property type="term" value="F:DNA binding"/>
    <property type="evidence" value="ECO:0007669"/>
    <property type="project" value="UniProtKB-KW"/>
</dbReference>
<dbReference type="Gene3D" id="1.10.10.10">
    <property type="entry name" value="Winged helix-like DNA-binding domain superfamily/Winged helix DNA-binding domain"/>
    <property type="match status" value="1"/>
</dbReference>
<keyword evidence="6" id="KW-1185">Reference proteome</keyword>
<dbReference type="InterPro" id="IPR000835">
    <property type="entry name" value="HTH_MarR-typ"/>
</dbReference>
<keyword evidence="1" id="KW-0805">Transcription regulation</keyword>
<dbReference type="EMBL" id="PJNE01000001">
    <property type="protein sequence ID" value="PKW27277.1"/>
    <property type="molecule type" value="Genomic_DNA"/>
</dbReference>
<dbReference type="PROSITE" id="PS50995">
    <property type="entry name" value="HTH_MARR_2"/>
    <property type="match status" value="1"/>
</dbReference>
<keyword evidence="2" id="KW-0238">DNA-binding</keyword>
<name>A0A2N3YK94_9MICO</name>
<dbReference type="GO" id="GO:0006950">
    <property type="term" value="P:response to stress"/>
    <property type="evidence" value="ECO:0007669"/>
    <property type="project" value="TreeGrafter"/>
</dbReference>
<gene>
    <name evidence="5" type="ORF">ATL31_2115</name>
</gene>
<sequence>METTEQDEERAQVDAVMRASRVLVSVVARSIAEVEDQVTLVQFRVLVVIAGHAPLNLSEVARHLGVHPSNATRMVDKLVGAGLVERTDRPSDRRHLALTLSPAGHELVQRVMGFRRESILAIMSAMPASRRRTLASALESFAVAAGEPPEGEEAFILGLAT</sequence>
<dbReference type="AlphaFoldDB" id="A0A2N3YK94"/>
<protein>
    <submittedName>
        <fullName evidence="5">MarR family transcriptional regulator</fullName>
    </submittedName>
</protein>
<dbReference type="RefSeq" id="WP_245862264.1">
    <property type="nucleotide sequence ID" value="NZ_PJNE01000001.1"/>
</dbReference>
<dbReference type="PRINTS" id="PR00598">
    <property type="entry name" value="HTHMARR"/>
</dbReference>
<evidence type="ECO:0000313" key="5">
    <source>
        <dbReference type="EMBL" id="PKW27277.1"/>
    </source>
</evidence>
<dbReference type="InterPro" id="IPR023187">
    <property type="entry name" value="Tscrpt_reg_MarR-type_CS"/>
</dbReference>
<dbReference type="InterPro" id="IPR036390">
    <property type="entry name" value="WH_DNA-bd_sf"/>
</dbReference>
<keyword evidence="3" id="KW-0804">Transcription</keyword>
<proteinExistence type="predicted"/>
<dbReference type="SUPFAM" id="SSF46785">
    <property type="entry name" value="Winged helix' DNA-binding domain"/>
    <property type="match status" value="1"/>
</dbReference>
<dbReference type="GO" id="GO:0003700">
    <property type="term" value="F:DNA-binding transcription factor activity"/>
    <property type="evidence" value="ECO:0007669"/>
    <property type="project" value="InterPro"/>
</dbReference>
<dbReference type="InterPro" id="IPR039422">
    <property type="entry name" value="MarR/SlyA-like"/>
</dbReference>
<organism evidence="5 6">
    <name type="scientific">Phycicoccus duodecadis</name>
    <dbReference type="NCBI Taxonomy" id="173053"/>
    <lineage>
        <taxon>Bacteria</taxon>
        <taxon>Bacillati</taxon>
        <taxon>Actinomycetota</taxon>
        <taxon>Actinomycetes</taxon>
        <taxon>Micrococcales</taxon>
        <taxon>Intrasporangiaceae</taxon>
        <taxon>Phycicoccus</taxon>
    </lineage>
</organism>
<evidence type="ECO:0000313" key="6">
    <source>
        <dbReference type="Proteomes" id="UP000233781"/>
    </source>
</evidence>
<evidence type="ECO:0000259" key="4">
    <source>
        <dbReference type="PROSITE" id="PS50995"/>
    </source>
</evidence>
<feature type="domain" description="HTH marR-type" evidence="4">
    <location>
        <begin position="9"/>
        <end position="143"/>
    </location>
</feature>
<dbReference type="Pfam" id="PF01047">
    <property type="entry name" value="MarR"/>
    <property type="match status" value="1"/>
</dbReference>
<reference evidence="5 6" key="1">
    <citation type="submission" date="2017-12" db="EMBL/GenBank/DDBJ databases">
        <title>Sequencing the genomes of 1000 Actinobacteria strains.</title>
        <authorList>
            <person name="Klenk H.-P."/>
        </authorList>
    </citation>
    <scope>NUCLEOTIDE SEQUENCE [LARGE SCALE GENOMIC DNA]</scope>
    <source>
        <strain evidence="5 6">DSM 12806</strain>
    </source>
</reference>
<evidence type="ECO:0000256" key="3">
    <source>
        <dbReference type="ARBA" id="ARBA00023163"/>
    </source>
</evidence>
<dbReference type="InterPro" id="IPR036388">
    <property type="entry name" value="WH-like_DNA-bd_sf"/>
</dbReference>
<dbReference type="PROSITE" id="PS01117">
    <property type="entry name" value="HTH_MARR_1"/>
    <property type="match status" value="1"/>
</dbReference>
<dbReference type="SMART" id="SM00347">
    <property type="entry name" value="HTH_MARR"/>
    <property type="match status" value="1"/>
</dbReference>
<dbReference type="PANTHER" id="PTHR33164:SF94">
    <property type="entry name" value="TRANSCRIPTIONAL REGULATORY PROTEIN-RELATED"/>
    <property type="match status" value="1"/>
</dbReference>